<protein>
    <submittedName>
        <fullName evidence="2">Jg26313 protein</fullName>
    </submittedName>
</protein>
<dbReference type="EMBL" id="CAKXAJ010024889">
    <property type="protein sequence ID" value="CAH2232311.1"/>
    <property type="molecule type" value="Genomic_DNA"/>
</dbReference>
<gene>
    <name evidence="2" type="primary">jg26313</name>
    <name evidence="2" type="ORF">PAEG_LOCUS10584</name>
</gene>
<evidence type="ECO:0000313" key="2">
    <source>
        <dbReference type="EMBL" id="CAH2232311.1"/>
    </source>
</evidence>
<feature type="compositionally biased region" description="Basic and acidic residues" evidence="1">
    <location>
        <begin position="34"/>
        <end position="45"/>
    </location>
</feature>
<proteinExistence type="predicted"/>
<dbReference type="AlphaFoldDB" id="A0A8S4R8M0"/>
<accession>A0A8S4R8M0</accession>
<keyword evidence="3" id="KW-1185">Reference proteome</keyword>
<comment type="caution">
    <text evidence="2">The sequence shown here is derived from an EMBL/GenBank/DDBJ whole genome shotgun (WGS) entry which is preliminary data.</text>
</comment>
<name>A0A8S4R8M0_9NEOP</name>
<sequence>MALQKSLHRSSEVFTKNAYIYNSQKSPRCRRALARHEKSHGELSRSPHSPGNAVATPQVVIGKCPSENRIECSDLGARARSPARRKIFQLLRSCVSPKLPYRGYAQGMKMI</sequence>
<feature type="region of interest" description="Disordered" evidence="1">
    <location>
        <begin position="30"/>
        <end position="55"/>
    </location>
</feature>
<reference evidence="2" key="1">
    <citation type="submission" date="2022-03" db="EMBL/GenBank/DDBJ databases">
        <authorList>
            <person name="Lindestad O."/>
        </authorList>
    </citation>
    <scope>NUCLEOTIDE SEQUENCE</scope>
</reference>
<organism evidence="2 3">
    <name type="scientific">Pararge aegeria aegeria</name>
    <dbReference type="NCBI Taxonomy" id="348720"/>
    <lineage>
        <taxon>Eukaryota</taxon>
        <taxon>Metazoa</taxon>
        <taxon>Ecdysozoa</taxon>
        <taxon>Arthropoda</taxon>
        <taxon>Hexapoda</taxon>
        <taxon>Insecta</taxon>
        <taxon>Pterygota</taxon>
        <taxon>Neoptera</taxon>
        <taxon>Endopterygota</taxon>
        <taxon>Lepidoptera</taxon>
        <taxon>Glossata</taxon>
        <taxon>Ditrysia</taxon>
        <taxon>Papilionoidea</taxon>
        <taxon>Nymphalidae</taxon>
        <taxon>Satyrinae</taxon>
        <taxon>Satyrini</taxon>
        <taxon>Parargina</taxon>
        <taxon>Pararge</taxon>
    </lineage>
</organism>
<dbReference type="Proteomes" id="UP000838756">
    <property type="component" value="Unassembled WGS sequence"/>
</dbReference>
<evidence type="ECO:0000256" key="1">
    <source>
        <dbReference type="SAM" id="MobiDB-lite"/>
    </source>
</evidence>
<evidence type="ECO:0000313" key="3">
    <source>
        <dbReference type="Proteomes" id="UP000838756"/>
    </source>
</evidence>